<proteinExistence type="predicted"/>
<sequence length="82" mass="8975">MILWVSAFVLGPFPQAAAPPWVGLSSDQIEKMLGEQATASMATGGTENLQVMRYYVNARLVVWYGGPDGVAVAVHRAKERRR</sequence>
<evidence type="ECO:0000313" key="2">
    <source>
        <dbReference type="Proteomes" id="UP000676565"/>
    </source>
</evidence>
<comment type="caution">
    <text evidence="1">The sequence shown here is derived from an EMBL/GenBank/DDBJ whole genome shotgun (WGS) entry which is preliminary data.</text>
</comment>
<reference evidence="1 2" key="1">
    <citation type="submission" date="2021-04" db="EMBL/GenBank/DDBJ databases">
        <authorList>
            <person name="Ivanova A."/>
        </authorList>
    </citation>
    <scope>NUCLEOTIDE SEQUENCE [LARGE SCALE GENOMIC DNA]</scope>
    <source>
        <strain evidence="1 2">G18</strain>
    </source>
</reference>
<name>A0ABS5BQD6_9BACT</name>
<accession>A0ABS5BQD6</accession>
<evidence type="ECO:0000313" key="1">
    <source>
        <dbReference type="EMBL" id="MBP3955907.1"/>
    </source>
</evidence>
<protein>
    <submittedName>
        <fullName evidence="1">Uncharacterized protein</fullName>
    </submittedName>
</protein>
<keyword evidence="2" id="KW-1185">Reference proteome</keyword>
<organism evidence="1 2">
    <name type="scientific">Gemmata palustris</name>
    <dbReference type="NCBI Taxonomy" id="2822762"/>
    <lineage>
        <taxon>Bacteria</taxon>
        <taxon>Pseudomonadati</taxon>
        <taxon>Planctomycetota</taxon>
        <taxon>Planctomycetia</taxon>
        <taxon>Gemmatales</taxon>
        <taxon>Gemmataceae</taxon>
        <taxon>Gemmata</taxon>
    </lineage>
</organism>
<dbReference type="RefSeq" id="WP_210653961.1">
    <property type="nucleotide sequence ID" value="NZ_JAGKQQ010000001.1"/>
</dbReference>
<dbReference type="EMBL" id="JAGKQQ010000001">
    <property type="protein sequence ID" value="MBP3955907.1"/>
    <property type="molecule type" value="Genomic_DNA"/>
</dbReference>
<gene>
    <name evidence="1" type="ORF">J8F10_11485</name>
</gene>
<dbReference type="Proteomes" id="UP000676565">
    <property type="component" value="Unassembled WGS sequence"/>
</dbReference>